<evidence type="ECO:0000259" key="6">
    <source>
        <dbReference type="Pfam" id="PF00155"/>
    </source>
</evidence>
<evidence type="ECO:0000313" key="7">
    <source>
        <dbReference type="EMBL" id="MPN34606.1"/>
    </source>
</evidence>
<protein>
    <recommendedName>
        <fullName evidence="2">cysteine-S-conjugate beta-lyase</fullName>
        <ecNumber evidence="2">4.4.1.13</ecNumber>
    </recommendedName>
</protein>
<organism evidence="7">
    <name type="scientific">bioreactor metagenome</name>
    <dbReference type="NCBI Taxonomy" id="1076179"/>
    <lineage>
        <taxon>unclassified sequences</taxon>
        <taxon>metagenomes</taxon>
        <taxon>ecological metagenomes</taxon>
    </lineage>
</organism>
<dbReference type="Pfam" id="PF00155">
    <property type="entry name" value="Aminotran_1_2"/>
    <property type="match status" value="1"/>
</dbReference>
<evidence type="ECO:0000256" key="1">
    <source>
        <dbReference type="ARBA" id="ARBA00001933"/>
    </source>
</evidence>
<evidence type="ECO:0000256" key="5">
    <source>
        <dbReference type="ARBA" id="ARBA00037974"/>
    </source>
</evidence>
<name>A0A645H7X4_9ZZZZ</name>
<dbReference type="InterPro" id="IPR004839">
    <property type="entry name" value="Aminotransferase_I/II_large"/>
</dbReference>
<gene>
    <name evidence="7" type="primary">patB_48</name>
    <name evidence="7" type="ORF">SDC9_182100</name>
</gene>
<dbReference type="SUPFAM" id="SSF53383">
    <property type="entry name" value="PLP-dependent transferases"/>
    <property type="match status" value="1"/>
</dbReference>
<keyword evidence="3" id="KW-0663">Pyridoxal phosphate</keyword>
<evidence type="ECO:0000256" key="2">
    <source>
        <dbReference type="ARBA" id="ARBA00012224"/>
    </source>
</evidence>
<sequence>MLWGNKHIPTASLSKKVSDNTITCSSCSKTFNLAGLQASFVVSPNMDVKKTYDKFWQKLEIHRNNCFSLVAMQAAYREGEEWLEQLLPYIEENIKFVNEYCKKYIPQIKASIPESTYLVWLDCRELGLSNEELSEFMIKKAHLGLNSGNSFSRSLTGYMRLNTACPRETLKKAMKQLEEAVKNR</sequence>
<keyword evidence="4 7" id="KW-0456">Lyase</keyword>
<dbReference type="InterPro" id="IPR015421">
    <property type="entry name" value="PyrdxlP-dep_Trfase_major"/>
</dbReference>
<dbReference type="InterPro" id="IPR015424">
    <property type="entry name" value="PyrdxlP-dep_Trfase"/>
</dbReference>
<dbReference type="CDD" id="cd00609">
    <property type="entry name" value="AAT_like"/>
    <property type="match status" value="1"/>
</dbReference>
<evidence type="ECO:0000256" key="4">
    <source>
        <dbReference type="ARBA" id="ARBA00023239"/>
    </source>
</evidence>
<dbReference type="Gene3D" id="3.90.1150.10">
    <property type="entry name" value="Aspartate Aminotransferase, domain 1"/>
    <property type="match status" value="1"/>
</dbReference>
<dbReference type="GO" id="GO:0030170">
    <property type="term" value="F:pyridoxal phosphate binding"/>
    <property type="evidence" value="ECO:0007669"/>
    <property type="project" value="InterPro"/>
</dbReference>
<dbReference type="PANTHER" id="PTHR43525">
    <property type="entry name" value="PROTEIN MALY"/>
    <property type="match status" value="1"/>
</dbReference>
<comment type="cofactor">
    <cofactor evidence="1">
        <name>pyridoxal 5'-phosphate</name>
        <dbReference type="ChEBI" id="CHEBI:597326"/>
    </cofactor>
</comment>
<accession>A0A645H7X4</accession>
<evidence type="ECO:0000256" key="3">
    <source>
        <dbReference type="ARBA" id="ARBA00022898"/>
    </source>
</evidence>
<reference evidence="7" key="1">
    <citation type="submission" date="2019-08" db="EMBL/GenBank/DDBJ databases">
        <authorList>
            <person name="Kucharzyk K."/>
            <person name="Murdoch R.W."/>
            <person name="Higgins S."/>
            <person name="Loffler F."/>
        </authorList>
    </citation>
    <scope>NUCLEOTIDE SEQUENCE</scope>
</reference>
<dbReference type="EC" id="4.4.1.13" evidence="2"/>
<comment type="similarity">
    <text evidence="5">Belongs to the class-II pyridoxal-phosphate-dependent aminotransferase family. MalY/PatB cystathionine beta-lyase subfamily.</text>
</comment>
<dbReference type="InterPro" id="IPR015422">
    <property type="entry name" value="PyrdxlP-dep_Trfase_small"/>
</dbReference>
<proteinExistence type="inferred from homology"/>
<dbReference type="InterPro" id="IPR051798">
    <property type="entry name" value="Class-II_PLP-Dep_Aminotrans"/>
</dbReference>
<dbReference type="AlphaFoldDB" id="A0A645H7X4"/>
<comment type="caution">
    <text evidence="7">The sequence shown here is derived from an EMBL/GenBank/DDBJ whole genome shotgun (WGS) entry which is preliminary data.</text>
</comment>
<feature type="domain" description="Aminotransferase class I/classII large" evidence="6">
    <location>
        <begin position="18"/>
        <end position="176"/>
    </location>
</feature>
<dbReference type="Gene3D" id="3.40.640.10">
    <property type="entry name" value="Type I PLP-dependent aspartate aminotransferase-like (Major domain)"/>
    <property type="match status" value="1"/>
</dbReference>
<dbReference type="PANTHER" id="PTHR43525:SF1">
    <property type="entry name" value="PROTEIN MALY"/>
    <property type="match status" value="1"/>
</dbReference>
<dbReference type="EMBL" id="VSSQ01087738">
    <property type="protein sequence ID" value="MPN34606.1"/>
    <property type="molecule type" value="Genomic_DNA"/>
</dbReference>
<dbReference type="GO" id="GO:0047804">
    <property type="term" value="F:cysteine-S-conjugate beta-lyase activity"/>
    <property type="evidence" value="ECO:0007669"/>
    <property type="project" value="UniProtKB-EC"/>
</dbReference>